<dbReference type="CDD" id="cd02976">
    <property type="entry name" value="NrdH"/>
    <property type="match status" value="1"/>
</dbReference>
<dbReference type="PROSITE" id="PS51354">
    <property type="entry name" value="GLUTAREDOXIN_2"/>
    <property type="match status" value="1"/>
</dbReference>
<reference evidence="3" key="1">
    <citation type="submission" date="2019-01" db="EMBL/GenBank/DDBJ databases">
        <title>Cytophagaceae bacterium strain CAR-16.</title>
        <authorList>
            <person name="Chen W.-M."/>
        </authorList>
    </citation>
    <scope>NUCLEOTIDE SEQUENCE [LARGE SCALE GENOMIC DNA]</scope>
    <source>
        <strain evidence="3">ICH-30</strain>
    </source>
</reference>
<name>A0A4Q1KYI2_9FLAO</name>
<dbReference type="OrthoDB" id="9795531at2"/>
<dbReference type="Gene3D" id="3.40.30.10">
    <property type="entry name" value="Glutaredoxin"/>
    <property type="match status" value="1"/>
</dbReference>
<gene>
    <name evidence="2" type="ORF">EQG68_00655</name>
</gene>
<feature type="domain" description="Glutaredoxin" evidence="1">
    <location>
        <begin position="31"/>
        <end position="75"/>
    </location>
</feature>
<evidence type="ECO:0000313" key="3">
    <source>
        <dbReference type="Proteomes" id="UP000289734"/>
    </source>
</evidence>
<dbReference type="InterPro" id="IPR036249">
    <property type="entry name" value="Thioredoxin-like_sf"/>
</dbReference>
<sequence>MKSFFLTIFFLFSIQIGFSQENRPKNNQSTILIYGSDTCHYCLDTKKYAEEHQLKFIYFDIDKDEKALKEMLTKLRQNNISTSNLNLPVVDKNGLVFTNEVDFNSFLKKLIE</sequence>
<accession>A0A4Q1KYI2</accession>
<dbReference type="Proteomes" id="UP000289734">
    <property type="component" value="Unassembled WGS sequence"/>
</dbReference>
<dbReference type="RefSeq" id="WP_129462862.1">
    <property type="nucleotide sequence ID" value="NZ_SBKQ01000001.1"/>
</dbReference>
<proteinExistence type="predicted"/>
<protein>
    <submittedName>
        <fullName evidence="2">Glutaredoxin family protein</fullName>
    </submittedName>
</protein>
<comment type="caution">
    <text evidence="2">The sequence shown here is derived from an EMBL/GenBank/DDBJ whole genome shotgun (WGS) entry which is preliminary data.</text>
</comment>
<dbReference type="InterPro" id="IPR002109">
    <property type="entry name" value="Glutaredoxin"/>
</dbReference>
<organism evidence="2 3">
    <name type="scientific">Flavobacterium piscinae</name>
    <dbReference type="NCBI Taxonomy" id="2506424"/>
    <lineage>
        <taxon>Bacteria</taxon>
        <taxon>Pseudomonadati</taxon>
        <taxon>Bacteroidota</taxon>
        <taxon>Flavobacteriia</taxon>
        <taxon>Flavobacteriales</taxon>
        <taxon>Flavobacteriaceae</taxon>
        <taxon>Flavobacterium</taxon>
    </lineage>
</organism>
<dbReference type="SUPFAM" id="SSF52833">
    <property type="entry name" value="Thioredoxin-like"/>
    <property type="match status" value="1"/>
</dbReference>
<dbReference type="AlphaFoldDB" id="A0A4Q1KYI2"/>
<evidence type="ECO:0000259" key="1">
    <source>
        <dbReference type="Pfam" id="PF00462"/>
    </source>
</evidence>
<evidence type="ECO:0000313" key="2">
    <source>
        <dbReference type="EMBL" id="RXR35438.1"/>
    </source>
</evidence>
<dbReference type="Pfam" id="PF00462">
    <property type="entry name" value="Glutaredoxin"/>
    <property type="match status" value="1"/>
</dbReference>
<dbReference type="EMBL" id="SBKQ01000001">
    <property type="protein sequence ID" value="RXR35438.1"/>
    <property type="molecule type" value="Genomic_DNA"/>
</dbReference>
<keyword evidence="3" id="KW-1185">Reference proteome</keyword>